<comment type="caution">
    <text evidence="1">The sequence shown here is derived from an EMBL/GenBank/DDBJ whole genome shotgun (WGS) entry which is preliminary data.</text>
</comment>
<reference evidence="1 2" key="1">
    <citation type="submission" date="2019-03" db="EMBL/GenBank/DDBJ databases">
        <title>New insights into Acidothiobacillus thiooxidans sulfur metabolism through coupled gene expression, solution geochemistry, microscopy and spectroscopy analyses.</title>
        <authorList>
            <person name="Camacho D."/>
            <person name="Frazao R."/>
            <person name="Fouillen A."/>
            <person name="Nanci A."/>
            <person name="Lang B.F."/>
            <person name="Apte S.C."/>
            <person name="Baron C."/>
            <person name="Warren L.A."/>
        </authorList>
    </citation>
    <scope>NUCLEOTIDE SEQUENCE [LARGE SCALE GENOMIC DNA]</scope>
    <source>
        <strain evidence="1 2">ATCC 19377</strain>
    </source>
</reference>
<proteinExistence type="predicted"/>
<name>A0A543Q202_ACITH</name>
<dbReference type="EMBL" id="SZUV01000001">
    <property type="protein sequence ID" value="TQN50310.1"/>
    <property type="molecule type" value="Genomic_DNA"/>
</dbReference>
<protein>
    <submittedName>
        <fullName evidence="1">Uncharacterized protein</fullName>
    </submittedName>
</protein>
<evidence type="ECO:0000313" key="2">
    <source>
        <dbReference type="Proteomes" id="UP000315403"/>
    </source>
</evidence>
<dbReference type="RefSeq" id="WP_142086157.1">
    <property type="nucleotide sequence ID" value="NZ_SZUV01000001.1"/>
</dbReference>
<dbReference type="AlphaFoldDB" id="A0A543Q202"/>
<sequence length="192" mass="22229">MGNIQKIHNGNIRQVFHQAGIIPCIIQRADVEAGDIQPAWQFLKKISQKKHLWTNRDALVLYFAGYEEDTRAYFQIPEFVRYFRKLSQSWNYWLWFLNAKNPENIRMVLSCHLPNHLLSDAAQTPEDQYAVPVQDDLSNQVSSIMNRLCADTETLLCKAGRDPKIAHKLTLNRLDLWLPILGLSLPAKERVS</sequence>
<dbReference type="Proteomes" id="UP000315403">
    <property type="component" value="Unassembled WGS sequence"/>
</dbReference>
<accession>A0A543Q202</accession>
<gene>
    <name evidence="1" type="ORF">DLNHIDIE_00163</name>
</gene>
<evidence type="ECO:0000313" key="1">
    <source>
        <dbReference type="EMBL" id="TQN50310.1"/>
    </source>
</evidence>
<organism evidence="1 2">
    <name type="scientific">Acidithiobacillus thiooxidans ATCC 19377</name>
    <dbReference type="NCBI Taxonomy" id="637390"/>
    <lineage>
        <taxon>Bacteria</taxon>
        <taxon>Pseudomonadati</taxon>
        <taxon>Pseudomonadota</taxon>
        <taxon>Acidithiobacillia</taxon>
        <taxon>Acidithiobacillales</taxon>
        <taxon>Acidithiobacillaceae</taxon>
        <taxon>Acidithiobacillus</taxon>
    </lineage>
</organism>